<dbReference type="InterPro" id="IPR006224">
    <property type="entry name" value="PsdUridine_synth_RluA-like_CS"/>
</dbReference>
<dbReference type="Pfam" id="PF00849">
    <property type="entry name" value="PseudoU_synth_2"/>
    <property type="match status" value="1"/>
</dbReference>
<dbReference type="GO" id="GO:0003723">
    <property type="term" value="F:RNA binding"/>
    <property type="evidence" value="ECO:0007669"/>
    <property type="project" value="InterPro"/>
</dbReference>
<dbReference type="Gene3D" id="3.30.2350.10">
    <property type="entry name" value="Pseudouridine synthase"/>
    <property type="match status" value="1"/>
</dbReference>
<evidence type="ECO:0000256" key="1">
    <source>
        <dbReference type="ARBA" id="ARBA00010876"/>
    </source>
</evidence>
<keyword evidence="5" id="KW-1185">Reference proteome</keyword>
<feature type="chain" id="PRO_5040497116" evidence="2">
    <location>
        <begin position="19"/>
        <end position="419"/>
    </location>
</feature>
<proteinExistence type="inferred from homology"/>
<dbReference type="Proteomes" id="UP001153069">
    <property type="component" value="Unassembled WGS sequence"/>
</dbReference>
<evidence type="ECO:0000313" key="4">
    <source>
        <dbReference type="EMBL" id="CAB9502078.1"/>
    </source>
</evidence>
<feature type="signal peptide" evidence="2">
    <location>
        <begin position="1"/>
        <end position="18"/>
    </location>
</feature>
<dbReference type="SUPFAM" id="SSF55120">
    <property type="entry name" value="Pseudouridine synthase"/>
    <property type="match status" value="1"/>
</dbReference>
<keyword evidence="2" id="KW-0732">Signal</keyword>
<dbReference type="GO" id="GO:0009982">
    <property type="term" value="F:pseudouridine synthase activity"/>
    <property type="evidence" value="ECO:0007669"/>
    <property type="project" value="InterPro"/>
</dbReference>
<dbReference type="InterPro" id="IPR006145">
    <property type="entry name" value="PsdUridine_synth_RsuA/RluA"/>
</dbReference>
<dbReference type="CDD" id="cd02869">
    <property type="entry name" value="PseudoU_synth_RluA_like"/>
    <property type="match status" value="1"/>
</dbReference>
<feature type="domain" description="Pseudouridine synthase RsuA/RluA-like" evidence="3">
    <location>
        <begin position="163"/>
        <end position="321"/>
    </location>
</feature>
<comment type="similarity">
    <text evidence="1">Belongs to the pseudouridine synthase RluA family.</text>
</comment>
<gene>
    <name evidence="4" type="ORF">SEMRO_127_G060700.1</name>
</gene>
<protein>
    <submittedName>
        <fullName evidence="4">Ribosomal large subunit pseudouridine synthase D</fullName>
    </submittedName>
</protein>
<name>A0A9N8H9U2_9STRA</name>
<dbReference type="PROSITE" id="PS01129">
    <property type="entry name" value="PSI_RLU"/>
    <property type="match status" value="1"/>
</dbReference>
<dbReference type="InterPro" id="IPR050188">
    <property type="entry name" value="RluA_PseudoU_synthase"/>
</dbReference>
<comment type="caution">
    <text evidence="4">The sequence shown here is derived from an EMBL/GenBank/DDBJ whole genome shotgun (WGS) entry which is preliminary data.</text>
</comment>
<dbReference type="PANTHER" id="PTHR21600:SF87">
    <property type="entry name" value="RNA PSEUDOURIDYLATE SYNTHASE DOMAIN-CONTAINING PROTEIN 1"/>
    <property type="match status" value="1"/>
</dbReference>
<organism evidence="4 5">
    <name type="scientific">Seminavis robusta</name>
    <dbReference type="NCBI Taxonomy" id="568900"/>
    <lineage>
        <taxon>Eukaryota</taxon>
        <taxon>Sar</taxon>
        <taxon>Stramenopiles</taxon>
        <taxon>Ochrophyta</taxon>
        <taxon>Bacillariophyta</taxon>
        <taxon>Bacillariophyceae</taxon>
        <taxon>Bacillariophycidae</taxon>
        <taxon>Naviculales</taxon>
        <taxon>Naviculaceae</taxon>
        <taxon>Seminavis</taxon>
    </lineage>
</organism>
<accession>A0A9N8H9U2</accession>
<evidence type="ECO:0000259" key="3">
    <source>
        <dbReference type="Pfam" id="PF00849"/>
    </source>
</evidence>
<dbReference type="EMBL" id="CAICTM010000126">
    <property type="protein sequence ID" value="CAB9502078.1"/>
    <property type="molecule type" value="Genomic_DNA"/>
</dbReference>
<dbReference type="InterPro" id="IPR020103">
    <property type="entry name" value="PsdUridine_synth_cat_dom_sf"/>
</dbReference>
<dbReference type="OrthoDB" id="418349at2759"/>
<dbReference type="GO" id="GO:0000455">
    <property type="term" value="P:enzyme-directed rRNA pseudouridine synthesis"/>
    <property type="evidence" value="ECO:0007669"/>
    <property type="project" value="TreeGrafter"/>
</dbReference>
<evidence type="ECO:0000313" key="5">
    <source>
        <dbReference type="Proteomes" id="UP001153069"/>
    </source>
</evidence>
<sequence length="419" mass="47429">MKAVLIFLWRFSSLTTRGYRWSLSNKQPLASQRNGLHALSQIQGNSETPWMFDIVEDFPPPSRTDNLLHYLLSNQIFPTASRARRAIRYGEILVLSDDEEFDPHAISRPIDPPLKLSSGHSVHRVTRLPDRFYPVQITKYLYPPETTLLQNHEDWVVFQDDEMAVVHKPEGMTTIESTTTGTREDLQSLLPFILTPPTRTSKETVAVQRPRPIHRLDRGTSGLVLVGKTQSTLARLSALFANRQVHKTYTAVVFGHPRDGDDDDGGVSQKHTKKSSGVVDYPIDCKAAATKWRVLETNDRFSMVELNPETGRYHQLRRHLAYCLRAPIVGDPKYDLVGTGGSSNIVEEHKSYRRLGLHLCCHQLEFDHTFAATSLASHSSGPKYSYTISEATDDNQAGTKRMRVSLTSLPDKFFKLFQT</sequence>
<dbReference type="PANTHER" id="PTHR21600">
    <property type="entry name" value="MITOCHONDRIAL RNA PSEUDOURIDINE SYNTHASE"/>
    <property type="match status" value="1"/>
</dbReference>
<dbReference type="AlphaFoldDB" id="A0A9N8H9U2"/>
<evidence type="ECO:0000256" key="2">
    <source>
        <dbReference type="SAM" id="SignalP"/>
    </source>
</evidence>
<reference evidence="4" key="1">
    <citation type="submission" date="2020-06" db="EMBL/GenBank/DDBJ databases">
        <authorList>
            <consortium name="Plant Systems Biology data submission"/>
        </authorList>
    </citation>
    <scope>NUCLEOTIDE SEQUENCE</scope>
    <source>
        <strain evidence="4">D6</strain>
    </source>
</reference>